<feature type="domain" description="Bacterial bifunctional deaminase-reductase C-terminal" evidence="4">
    <location>
        <begin position="47"/>
        <end position="220"/>
    </location>
</feature>
<evidence type="ECO:0000313" key="6">
    <source>
        <dbReference type="Proteomes" id="UP000278222"/>
    </source>
</evidence>
<evidence type="ECO:0000256" key="1">
    <source>
        <dbReference type="ARBA" id="ARBA00005104"/>
    </source>
</evidence>
<sequence length="256" mass="27526">MLACVAGPGAGLFDGDGRHRGPIPADPAAAELLDLYGPFLASGQAGPLVFAHLGQSLDGRIATDAGESTYITCQANLDHLHRMRALACAVVVGAGTVRHDDPRLTVRRVPGRHPRRIVIDTERRLDDRYRLFRDGEVETVVLCAHDRVDRATIGDARILGVPRRGDTIDYAAVIDVLAGLGCRRIFVEGGGVTVSRFLAEGCLDRLQVAVAPMILGSGRPGLALPPLANLSEALRPPTRIFRMGDDVLFDCDVRRL</sequence>
<accession>A0A3N1KX58</accession>
<proteinExistence type="predicted"/>
<evidence type="ECO:0000256" key="3">
    <source>
        <dbReference type="ARBA" id="ARBA00023002"/>
    </source>
</evidence>
<keyword evidence="3" id="KW-0560">Oxidoreductase</keyword>
<keyword evidence="2" id="KW-0521">NADP</keyword>
<organism evidence="5 6">
    <name type="scientific">Stella humosa</name>
    <dbReference type="NCBI Taxonomy" id="94"/>
    <lineage>
        <taxon>Bacteria</taxon>
        <taxon>Pseudomonadati</taxon>
        <taxon>Pseudomonadota</taxon>
        <taxon>Alphaproteobacteria</taxon>
        <taxon>Rhodospirillales</taxon>
        <taxon>Stellaceae</taxon>
        <taxon>Stella</taxon>
    </lineage>
</organism>
<dbReference type="Proteomes" id="UP000278222">
    <property type="component" value="Unassembled WGS sequence"/>
</dbReference>
<dbReference type="GO" id="GO:0009231">
    <property type="term" value="P:riboflavin biosynthetic process"/>
    <property type="evidence" value="ECO:0007669"/>
    <property type="project" value="InterPro"/>
</dbReference>
<protein>
    <submittedName>
        <fullName evidence="5">Riboflavin-specific deaminase-like protein</fullName>
    </submittedName>
</protein>
<dbReference type="OrthoDB" id="9800865at2"/>
<dbReference type="InterPro" id="IPR002734">
    <property type="entry name" value="RibDG_C"/>
</dbReference>
<name>A0A3N1KX58_9PROT</name>
<dbReference type="AlphaFoldDB" id="A0A3N1KX58"/>
<evidence type="ECO:0000313" key="5">
    <source>
        <dbReference type="EMBL" id="ROP83807.1"/>
    </source>
</evidence>
<comment type="pathway">
    <text evidence="1">Cofactor biosynthesis; riboflavin biosynthesis.</text>
</comment>
<dbReference type="SUPFAM" id="SSF53597">
    <property type="entry name" value="Dihydrofolate reductase-like"/>
    <property type="match status" value="1"/>
</dbReference>
<keyword evidence="6" id="KW-1185">Reference proteome</keyword>
<dbReference type="Gene3D" id="3.40.430.10">
    <property type="entry name" value="Dihydrofolate Reductase, subunit A"/>
    <property type="match status" value="1"/>
</dbReference>
<evidence type="ECO:0000256" key="2">
    <source>
        <dbReference type="ARBA" id="ARBA00022857"/>
    </source>
</evidence>
<dbReference type="InterPro" id="IPR050765">
    <property type="entry name" value="Riboflavin_Biosynth_HTPR"/>
</dbReference>
<dbReference type="GO" id="GO:0008703">
    <property type="term" value="F:5-amino-6-(5-phosphoribosylamino)uracil reductase activity"/>
    <property type="evidence" value="ECO:0007669"/>
    <property type="project" value="InterPro"/>
</dbReference>
<dbReference type="InterPro" id="IPR024072">
    <property type="entry name" value="DHFR-like_dom_sf"/>
</dbReference>
<gene>
    <name evidence="5" type="ORF">EDC65_4456</name>
</gene>
<reference evidence="5 6" key="1">
    <citation type="submission" date="2018-11" db="EMBL/GenBank/DDBJ databases">
        <title>Genomic Encyclopedia of Type Strains, Phase IV (KMG-IV): sequencing the most valuable type-strain genomes for metagenomic binning, comparative biology and taxonomic classification.</title>
        <authorList>
            <person name="Goeker M."/>
        </authorList>
    </citation>
    <scope>NUCLEOTIDE SEQUENCE [LARGE SCALE GENOMIC DNA]</scope>
    <source>
        <strain evidence="5 6">DSM 5900</strain>
    </source>
</reference>
<dbReference type="PANTHER" id="PTHR38011:SF7">
    <property type="entry name" value="2,5-DIAMINO-6-RIBOSYLAMINO-4(3H)-PYRIMIDINONE 5'-PHOSPHATE REDUCTASE"/>
    <property type="match status" value="1"/>
</dbReference>
<dbReference type="Pfam" id="PF01872">
    <property type="entry name" value="RibD_C"/>
    <property type="match status" value="1"/>
</dbReference>
<dbReference type="EMBL" id="RJKX01000016">
    <property type="protein sequence ID" value="ROP83807.1"/>
    <property type="molecule type" value="Genomic_DNA"/>
</dbReference>
<comment type="caution">
    <text evidence="5">The sequence shown here is derived from an EMBL/GenBank/DDBJ whole genome shotgun (WGS) entry which is preliminary data.</text>
</comment>
<evidence type="ECO:0000259" key="4">
    <source>
        <dbReference type="Pfam" id="PF01872"/>
    </source>
</evidence>
<dbReference type="PANTHER" id="PTHR38011">
    <property type="entry name" value="DIHYDROFOLATE REDUCTASE FAMILY PROTEIN (AFU_ORTHOLOGUE AFUA_8G06820)"/>
    <property type="match status" value="1"/>
</dbReference>